<dbReference type="SUPFAM" id="SSF54427">
    <property type="entry name" value="NTF2-like"/>
    <property type="match status" value="1"/>
</dbReference>
<organism evidence="2 3">
    <name type="scientific">Pseudomonas oryzae</name>
    <dbReference type="NCBI Taxonomy" id="1392877"/>
    <lineage>
        <taxon>Bacteria</taxon>
        <taxon>Pseudomonadati</taxon>
        <taxon>Pseudomonadota</taxon>
        <taxon>Gammaproteobacteria</taxon>
        <taxon>Pseudomonadales</taxon>
        <taxon>Pseudomonadaceae</taxon>
        <taxon>Pseudomonas</taxon>
    </lineage>
</organism>
<dbReference type="InterPro" id="IPR032710">
    <property type="entry name" value="NTF2-like_dom_sf"/>
</dbReference>
<dbReference type="Gene3D" id="3.10.450.50">
    <property type="match status" value="1"/>
</dbReference>
<gene>
    <name evidence="2" type="ORF">SAMN05216221_0970</name>
</gene>
<evidence type="ECO:0000259" key="1">
    <source>
        <dbReference type="Pfam" id="PF13577"/>
    </source>
</evidence>
<evidence type="ECO:0000313" key="3">
    <source>
        <dbReference type="Proteomes" id="UP000243359"/>
    </source>
</evidence>
<sequence>MNDATRAIHNLLYRYAEAIDAGQLAEAAALFHHARIEAGGNGTLDHAGLLALWRRIIVLYPCGTPRTRHLISNPIVEIDEAAGTAEARSCYTVLQATEQLPLQAIASGRYLDCFARIDGEWCFTAREYRLDLVGDLSQHLRALPVSGK</sequence>
<evidence type="ECO:0000313" key="2">
    <source>
        <dbReference type="EMBL" id="SDS05632.1"/>
    </source>
</evidence>
<dbReference type="OrthoDB" id="7605094at2"/>
<keyword evidence="3" id="KW-1185">Reference proteome</keyword>
<dbReference type="STRING" id="1392877.SAMN05216221_0970"/>
<accession>A0A1H1P366</accession>
<dbReference type="Pfam" id="PF13577">
    <property type="entry name" value="SnoaL_4"/>
    <property type="match status" value="1"/>
</dbReference>
<dbReference type="Proteomes" id="UP000243359">
    <property type="component" value="Chromosome I"/>
</dbReference>
<protein>
    <submittedName>
        <fullName evidence="2">SnoaL-like domain-containing protein</fullName>
    </submittedName>
</protein>
<reference evidence="3" key="1">
    <citation type="submission" date="2016-10" db="EMBL/GenBank/DDBJ databases">
        <authorList>
            <person name="Varghese N."/>
            <person name="Submissions S."/>
        </authorList>
    </citation>
    <scope>NUCLEOTIDE SEQUENCE [LARGE SCALE GENOMIC DNA]</scope>
    <source>
        <strain evidence="3">KCTC 32247</strain>
    </source>
</reference>
<name>A0A1H1P366_9PSED</name>
<dbReference type="InterPro" id="IPR037401">
    <property type="entry name" value="SnoaL-like"/>
</dbReference>
<dbReference type="RefSeq" id="WP_090347870.1">
    <property type="nucleotide sequence ID" value="NZ_LT629751.1"/>
</dbReference>
<feature type="domain" description="SnoaL-like" evidence="1">
    <location>
        <begin position="4"/>
        <end position="126"/>
    </location>
</feature>
<dbReference type="EMBL" id="LT629751">
    <property type="protein sequence ID" value="SDS05632.1"/>
    <property type="molecule type" value="Genomic_DNA"/>
</dbReference>
<dbReference type="AlphaFoldDB" id="A0A1H1P366"/>
<proteinExistence type="predicted"/>